<dbReference type="HAMAP" id="MF_01902">
    <property type="entry name" value="DNApol_error_prone"/>
    <property type="match status" value="1"/>
</dbReference>
<evidence type="ECO:0000256" key="9">
    <source>
        <dbReference type="ARBA" id="ARBA00022763"/>
    </source>
</evidence>
<dbReference type="RefSeq" id="WP_343854230.1">
    <property type="nucleotide sequence ID" value="NZ_BAAAFI010000046.1"/>
</dbReference>
<dbReference type="Proteomes" id="UP001500469">
    <property type="component" value="Unassembled WGS sequence"/>
</dbReference>
<keyword evidence="16" id="KW-1185">Reference proteome</keyword>
<dbReference type="InterPro" id="IPR011708">
    <property type="entry name" value="DNA_pol3_alpha_NTPase_dom"/>
</dbReference>
<feature type="domain" description="Polymerase/histidinol phosphatase N-terminal" evidence="14">
    <location>
        <begin position="4"/>
        <end position="71"/>
    </location>
</feature>
<dbReference type="InterPro" id="IPR029460">
    <property type="entry name" value="DNAPol_HHH"/>
</dbReference>
<evidence type="ECO:0000256" key="2">
    <source>
        <dbReference type="ARBA" id="ARBA00007391"/>
    </source>
</evidence>
<dbReference type="InterPro" id="IPR016195">
    <property type="entry name" value="Pol/histidinol_Pase-like"/>
</dbReference>
<evidence type="ECO:0000313" key="15">
    <source>
        <dbReference type="EMBL" id="GAA0880718.1"/>
    </source>
</evidence>
<proteinExistence type="inferred from homology"/>
<dbReference type="CDD" id="cd07434">
    <property type="entry name" value="PHP_PolIIIA_DnaE2"/>
    <property type="match status" value="1"/>
</dbReference>
<keyword evidence="11" id="KW-0234">DNA repair</keyword>
<name>A0ABP3YIS1_9BACT</name>
<evidence type="ECO:0000256" key="1">
    <source>
        <dbReference type="ARBA" id="ARBA00004496"/>
    </source>
</evidence>
<dbReference type="InterPro" id="IPR003141">
    <property type="entry name" value="Pol/His_phosphatase_N"/>
</dbReference>
<dbReference type="InterPro" id="IPR004805">
    <property type="entry name" value="DnaE2/DnaE/PolC"/>
</dbReference>
<dbReference type="EC" id="2.7.7.7" evidence="3"/>
<dbReference type="Pfam" id="PF01336">
    <property type="entry name" value="tRNA_anti-codon"/>
    <property type="match status" value="1"/>
</dbReference>
<dbReference type="PANTHER" id="PTHR32294:SF4">
    <property type="entry name" value="ERROR-PRONE DNA POLYMERASE"/>
    <property type="match status" value="1"/>
</dbReference>
<dbReference type="InterPro" id="IPR040982">
    <property type="entry name" value="DNA_pol3_finger"/>
</dbReference>
<comment type="caution">
    <text evidence="15">The sequence shown here is derived from an EMBL/GenBank/DDBJ whole genome shotgun (WGS) entry which is preliminary data.</text>
</comment>
<evidence type="ECO:0000313" key="16">
    <source>
        <dbReference type="Proteomes" id="UP001500469"/>
    </source>
</evidence>
<sequence>MDYTELQVTSNFTFLRGGSHPEELIAHALELGYKSVAITDRNTLAGIVRAHAAARGKDIRFIPACRLDLLDGPSLLAYPTNQASYSQLSALLTKGNLRAEKGECHLYKKDLYEHAEGIKFIALAPDLLEEDFSFPQDCITALEEYREALGQNLYLGASFSYSGEDQKRLFQLSKLSSRLDLPLVATNDVHYHAPERRELQDVLTCIREKCTIPTAGFRLHSNAERYLKPQEEMNRLFRDYPEAIERTQEIAEACHFSLDQLKYVYPEEITTEGRTPQEELIHLTWEGARAHFGEKIPEKIRETILFELDFMEKKNYASYFLTVHDFVRFAREREILCQGRGSAANSVVCYCLGITSVDPSKFKLLFARFMSDARDEPPDIDVDFEHERREEVMQYIYEKYGRDRAGIVATVTQVHFKGAIRDVGKAMGLSVDAIDRLSKSGYELTEEWYSGTSPSSEGFDSRDKHLLKTLELTGQYIGFPRQLGQHTGGFVITQNKLSDLCPILNARMENRTCIEWNKDDVDALGFLKVDVLALGMLTCIRKGFDLARQHYGLEWTLANIPQDDEKVYEMICHADTLGVFQIESRAQMSMLPRLRPQKFYDLVIEVAIVRPGPIQGDMVHPYLKRRNGEEPVEYPSKELEEILGRTLGVPLFQEQAMEIAIVAAGFTPAEADGLRRSMATFKAKGLVSQWEEKLVSGMVAKGYTEDFAKRVFRQLEGFGSYGFPESHAASFALLVYISSWIKCYYPDIFAASLLNSQPMGFYQPAQIVIDARKHGVEVRAIDINHSFWDNMLEKTSAQWHALRLGFRQIKGFPEEEAQRLVSARTQDFTRIIDLANAGISQAALERLADADAFRSLGLDRRQALWEISALQSRFPGIFREEAVESPSDPAPVLPSISPMEHVIRDYSATTLSLKAHPVSFARPHLDQLGILPTARLKELKNGWSVKVCGLITVRQRPGTAKGVLFVTIEDETGFANLVIWAKTFEKYRKIIVQSKLFMVTGKVQIEGEVIHVVVHTCRNLTALMNLEAEARDLGTVQPRVSKKMLEENSKKPPKAMQGELFPSRDFK</sequence>
<dbReference type="SUPFAM" id="SSF89550">
    <property type="entry name" value="PHP domain-like"/>
    <property type="match status" value="1"/>
</dbReference>
<dbReference type="InterPro" id="IPR004013">
    <property type="entry name" value="PHP_dom"/>
</dbReference>
<dbReference type="NCBIfam" id="TIGR00594">
    <property type="entry name" value="polc"/>
    <property type="match status" value="1"/>
</dbReference>
<keyword evidence="6" id="KW-0808">Transferase</keyword>
<keyword evidence="9" id="KW-0227">DNA damage</keyword>
<dbReference type="Pfam" id="PF17657">
    <property type="entry name" value="DNA_pol3_finger"/>
    <property type="match status" value="1"/>
</dbReference>
<dbReference type="SMART" id="SM00481">
    <property type="entry name" value="POLIIIAc"/>
    <property type="match status" value="1"/>
</dbReference>
<evidence type="ECO:0000256" key="3">
    <source>
        <dbReference type="ARBA" id="ARBA00012417"/>
    </source>
</evidence>
<evidence type="ECO:0000256" key="12">
    <source>
        <dbReference type="ARBA" id="ARBA00049244"/>
    </source>
</evidence>
<keyword evidence="10" id="KW-0239">DNA-directed DNA polymerase</keyword>
<protein>
    <recommendedName>
        <fullName evidence="4">Error-prone DNA polymerase</fullName>
        <ecNumber evidence="3">2.7.7.7</ecNumber>
    </recommendedName>
</protein>
<organism evidence="15 16">
    <name type="scientific">Algoriphagus jejuensis</name>
    <dbReference type="NCBI Taxonomy" id="419934"/>
    <lineage>
        <taxon>Bacteria</taxon>
        <taxon>Pseudomonadati</taxon>
        <taxon>Bacteroidota</taxon>
        <taxon>Cytophagia</taxon>
        <taxon>Cytophagales</taxon>
        <taxon>Cyclobacteriaceae</taxon>
        <taxon>Algoriphagus</taxon>
    </lineage>
</organism>
<dbReference type="InterPro" id="IPR004365">
    <property type="entry name" value="NA-bd_OB_tRNA"/>
</dbReference>
<keyword evidence="5" id="KW-0963">Cytoplasm</keyword>
<evidence type="ECO:0000256" key="13">
    <source>
        <dbReference type="SAM" id="MobiDB-lite"/>
    </source>
</evidence>
<evidence type="ECO:0000256" key="10">
    <source>
        <dbReference type="ARBA" id="ARBA00022932"/>
    </source>
</evidence>
<evidence type="ECO:0000256" key="7">
    <source>
        <dbReference type="ARBA" id="ARBA00022695"/>
    </source>
</evidence>
<dbReference type="Pfam" id="PF02811">
    <property type="entry name" value="PHP"/>
    <property type="match status" value="1"/>
</dbReference>
<comment type="similarity">
    <text evidence="2">Belongs to the DNA polymerase type-C family. DnaE2 subfamily.</text>
</comment>
<gene>
    <name evidence="15" type="ORF">GCM10009119_36880</name>
</gene>
<dbReference type="InterPro" id="IPR023073">
    <property type="entry name" value="DnaE2"/>
</dbReference>
<comment type="catalytic activity">
    <reaction evidence="12">
        <text>DNA(n) + a 2'-deoxyribonucleoside 5'-triphosphate = DNA(n+1) + diphosphate</text>
        <dbReference type="Rhea" id="RHEA:22508"/>
        <dbReference type="Rhea" id="RHEA-COMP:17339"/>
        <dbReference type="Rhea" id="RHEA-COMP:17340"/>
        <dbReference type="ChEBI" id="CHEBI:33019"/>
        <dbReference type="ChEBI" id="CHEBI:61560"/>
        <dbReference type="ChEBI" id="CHEBI:173112"/>
        <dbReference type="EC" id="2.7.7.7"/>
    </reaction>
</comment>
<dbReference type="Pfam" id="PF14579">
    <property type="entry name" value="HHH_6"/>
    <property type="match status" value="1"/>
</dbReference>
<evidence type="ECO:0000256" key="8">
    <source>
        <dbReference type="ARBA" id="ARBA00022705"/>
    </source>
</evidence>
<dbReference type="Pfam" id="PF07733">
    <property type="entry name" value="DNA_pol3_alpha"/>
    <property type="match status" value="1"/>
</dbReference>
<evidence type="ECO:0000256" key="11">
    <source>
        <dbReference type="ARBA" id="ARBA00023204"/>
    </source>
</evidence>
<dbReference type="PANTHER" id="PTHR32294">
    <property type="entry name" value="DNA POLYMERASE III SUBUNIT ALPHA"/>
    <property type="match status" value="1"/>
</dbReference>
<accession>A0ABP3YIS1</accession>
<feature type="region of interest" description="Disordered" evidence="13">
    <location>
        <begin position="1042"/>
        <end position="1067"/>
    </location>
</feature>
<dbReference type="Gene3D" id="1.10.150.870">
    <property type="match status" value="1"/>
</dbReference>
<reference evidence="16" key="1">
    <citation type="journal article" date="2019" name="Int. J. Syst. Evol. Microbiol.">
        <title>The Global Catalogue of Microorganisms (GCM) 10K type strain sequencing project: providing services to taxonomists for standard genome sequencing and annotation.</title>
        <authorList>
            <consortium name="The Broad Institute Genomics Platform"/>
            <consortium name="The Broad Institute Genome Sequencing Center for Infectious Disease"/>
            <person name="Wu L."/>
            <person name="Ma J."/>
        </authorList>
    </citation>
    <scope>NUCLEOTIDE SEQUENCE [LARGE SCALE GENOMIC DNA]</scope>
    <source>
        <strain evidence="16">JCM 16112</strain>
    </source>
</reference>
<evidence type="ECO:0000256" key="6">
    <source>
        <dbReference type="ARBA" id="ARBA00022679"/>
    </source>
</evidence>
<evidence type="ECO:0000259" key="14">
    <source>
        <dbReference type="SMART" id="SM00481"/>
    </source>
</evidence>
<dbReference type="NCBIfam" id="NF004225">
    <property type="entry name" value="PRK05672.1"/>
    <property type="match status" value="1"/>
</dbReference>
<comment type="subcellular location">
    <subcellularLocation>
        <location evidence="1">Cytoplasm</location>
    </subcellularLocation>
</comment>
<evidence type="ECO:0000256" key="4">
    <source>
        <dbReference type="ARBA" id="ARBA00017273"/>
    </source>
</evidence>
<evidence type="ECO:0000256" key="5">
    <source>
        <dbReference type="ARBA" id="ARBA00022490"/>
    </source>
</evidence>
<keyword evidence="7" id="KW-0548">Nucleotidyltransferase</keyword>
<dbReference type="EMBL" id="BAAAFI010000046">
    <property type="protein sequence ID" value="GAA0880718.1"/>
    <property type="molecule type" value="Genomic_DNA"/>
</dbReference>
<dbReference type="CDD" id="cd04485">
    <property type="entry name" value="DnaE_OBF"/>
    <property type="match status" value="1"/>
</dbReference>
<keyword evidence="8" id="KW-0235">DNA replication</keyword>
<dbReference type="Gene3D" id="3.20.20.140">
    <property type="entry name" value="Metal-dependent hydrolases"/>
    <property type="match status" value="1"/>
</dbReference>